<evidence type="ECO:0000313" key="8">
    <source>
        <dbReference type="Proteomes" id="UP001221558"/>
    </source>
</evidence>
<dbReference type="Gene3D" id="2.40.160.50">
    <property type="entry name" value="membrane protein fhac: a member of the omp85/tpsb transporter family"/>
    <property type="match status" value="1"/>
</dbReference>
<dbReference type="PANTHER" id="PTHR12815:SF47">
    <property type="entry name" value="TRANSLOCATION AND ASSEMBLY MODULE SUBUNIT TAMA"/>
    <property type="match status" value="1"/>
</dbReference>
<comment type="subcellular location">
    <subcellularLocation>
        <location evidence="1">Membrane</location>
    </subcellularLocation>
</comment>
<feature type="domain" description="Bacterial surface antigen (D15)" evidence="6">
    <location>
        <begin position="566"/>
        <end position="745"/>
    </location>
</feature>
<evidence type="ECO:0000256" key="4">
    <source>
        <dbReference type="ARBA" id="ARBA00023136"/>
    </source>
</evidence>
<keyword evidence="8" id="KW-1185">Reference proteome</keyword>
<keyword evidence="5" id="KW-0998">Cell outer membrane</keyword>
<evidence type="ECO:0000259" key="6">
    <source>
        <dbReference type="Pfam" id="PF01103"/>
    </source>
</evidence>
<organism evidence="7 8">
    <name type="scientific">Sphingobacterium oryzagri</name>
    <dbReference type="NCBI Taxonomy" id="3025669"/>
    <lineage>
        <taxon>Bacteria</taxon>
        <taxon>Pseudomonadati</taxon>
        <taxon>Bacteroidota</taxon>
        <taxon>Sphingobacteriia</taxon>
        <taxon>Sphingobacteriales</taxon>
        <taxon>Sphingobacteriaceae</taxon>
        <taxon>Sphingobacterium</taxon>
    </lineage>
</organism>
<keyword evidence="4" id="KW-0472">Membrane</keyword>
<name>A0ABY7WE59_9SPHI</name>
<evidence type="ECO:0000256" key="3">
    <source>
        <dbReference type="ARBA" id="ARBA00022729"/>
    </source>
</evidence>
<accession>A0ABY7WE59</accession>
<evidence type="ECO:0000313" key="7">
    <source>
        <dbReference type="EMBL" id="WDF67775.1"/>
    </source>
</evidence>
<proteinExistence type="predicted"/>
<protein>
    <submittedName>
        <fullName evidence="7">BamA/TamA family outer membrane protein</fullName>
    </submittedName>
</protein>
<keyword evidence="3" id="KW-0732">Signal</keyword>
<reference evidence="7 8" key="1">
    <citation type="submission" date="2023-02" db="EMBL/GenBank/DDBJ databases">
        <title>Genome sequence of Sphingobacterium sp. KACC 22765.</title>
        <authorList>
            <person name="Kim S."/>
            <person name="Heo J."/>
            <person name="Kwon S.-W."/>
        </authorList>
    </citation>
    <scope>NUCLEOTIDE SEQUENCE [LARGE SCALE GENOMIC DNA]</scope>
    <source>
        <strain evidence="7 8">KACC 22765</strain>
    </source>
</reference>
<dbReference type="Proteomes" id="UP001221558">
    <property type="component" value="Chromosome"/>
</dbReference>
<dbReference type="InterPro" id="IPR000184">
    <property type="entry name" value="Bac_surfAg_D15"/>
</dbReference>
<keyword evidence="2" id="KW-0812">Transmembrane</keyword>
<evidence type="ECO:0000256" key="1">
    <source>
        <dbReference type="ARBA" id="ARBA00004370"/>
    </source>
</evidence>
<dbReference type="PANTHER" id="PTHR12815">
    <property type="entry name" value="SORTING AND ASSEMBLY MACHINERY SAMM50 PROTEIN FAMILY MEMBER"/>
    <property type="match status" value="1"/>
</dbReference>
<gene>
    <name evidence="7" type="ORF">PQ465_15910</name>
</gene>
<sequence>MIKKDIFFAFASITLLLLILASCRSAKYVNDDQALVTAVDITGVPAALKESAASYISTEVKPNSRLNLTIYNLFNTKGGEYKKDGIRNVGEPPHILDSSLVELSAQQVGRFLQTKGYFHAAVTPEVSIRHKKAQVDFHVTLGEPYTYGDIGYHAADAAIEQVYANQVRPASKATKGKQFDSSDLLDERERLYVKLKEAGYYEYLRQYMRVGIDTNSVAKQAKLQVDIQNPADSLPHRVYYIDSVFATVVLPYGQTGNGKPKQYRDSTLGITYRDETGRFRLKPLAHYMYIRSASRYNLQQENQSYDRLYEMNGFRNVKINYQKVDSNKLHVHYELTPRPVMANQVEGEFTFSSGMSGFNVGNTFSHRNIFGGSEQLEVKLRYGVLFDPRLPGSLANKIFNNDFQVGVNLIIPRLMTPFENSSTGTYGLPRTTFSSTVQLFQQDGTYANRYFINTLNYIWYSSVNSQHSLTPVSVEYRQGRLNPDFANRLEEEGYTLYIRSNNREYFGLGAQYMYTYNAKRLLRLEDFNYFRVGLESSGNLLGLAGNVFNFASAADGEKLLFGVPYLQYAKAELDYRWYRFLGGHRQFVLRFNGGIAVPYENNSELLIFEKSFYAGGMNGIRAWQARTLGPGNYDRSGLVDEQLRLNLRNLDQLGEVKLEANAEYRFRILNKFLGAKLNGATFLDAGNIWLLRDNEFTNAGEGTFKADRFLSQIALGTGFGLRLDMDYFMIRLDAGLKLKDPQFSGSDQWVIKEFFNARAFKREFYEARRPDRYNFIQYNFSVGLPF</sequence>
<dbReference type="InterPro" id="IPR039910">
    <property type="entry name" value="D15-like"/>
</dbReference>
<dbReference type="EMBL" id="CP117880">
    <property type="protein sequence ID" value="WDF67775.1"/>
    <property type="molecule type" value="Genomic_DNA"/>
</dbReference>
<evidence type="ECO:0000256" key="2">
    <source>
        <dbReference type="ARBA" id="ARBA00022692"/>
    </source>
</evidence>
<dbReference type="PROSITE" id="PS51257">
    <property type="entry name" value="PROKAR_LIPOPROTEIN"/>
    <property type="match status" value="1"/>
</dbReference>
<dbReference type="Pfam" id="PF01103">
    <property type="entry name" value="Omp85"/>
    <property type="match status" value="1"/>
</dbReference>
<evidence type="ECO:0000256" key="5">
    <source>
        <dbReference type="ARBA" id="ARBA00023237"/>
    </source>
</evidence>
<dbReference type="RefSeq" id="WP_274266501.1">
    <property type="nucleotide sequence ID" value="NZ_CP117880.1"/>
</dbReference>